<feature type="transmembrane region" description="Helical" evidence="14">
    <location>
        <begin position="118"/>
        <end position="138"/>
    </location>
</feature>
<dbReference type="GO" id="GO:0046872">
    <property type="term" value="F:metal ion binding"/>
    <property type="evidence" value="ECO:0007669"/>
    <property type="project" value="UniProtKB-UniRule"/>
</dbReference>
<evidence type="ECO:0000313" key="18">
    <source>
        <dbReference type="EMBL" id="THJ67329.1"/>
    </source>
</evidence>
<keyword evidence="4 14" id="KW-0645">Protease</keyword>
<keyword evidence="9 14" id="KW-0862">Zinc</keyword>
<reference evidence="18 19" key="1">
    <citation type="submission" date="2019-04" db="EMBL/GenBank/DDBJ databases">
        <authorList>
            <person name="Liu Q."/>
            <person name="Xin Y.-H."/>
        </authorList>
    </citation>
    <scope>NUCLEOTIDE SEQUENCE [LARGE SCALE GENOMIC DNA]</scope>
    <source>
        <strain evidence="18 19">AM23</strain>
    </source>
</reference>
<dbReference type="CDD" id="cd06164">
    <property type="entry name" value="S2P-M50_SpoIVFB_CBS"/>
    <property type="match status" value="1"/>
</dbReference>
<protein>
    <recommendedName>
        <fullName evidence="14">Zinc metalloprotease</fullName>
    </recommendedName>
</protein>
<evidence type="ECO:0000256" key="10">
    <source>
        <dbReference type="ARBA" id="ARBA00022989"/>
    </source>
</evidence>
<dbReference type="OrthoDB" id="9781963at2"/>
<gene>
    <name evidence="18" type="ORF">E8P82_04240</name>
</gene>
<accession>A0A4V3Z5N5</accession>
<dbReference type="AlphaFoldDB" id="A0A4V3Z5N5"/>
<organism evidence="18 19">
    <name type="scientific">Arthrobacter echini</name>
    <dbReference type="NCBI Taxonomy" id="1529066"/>
    <lineage>
        <taxon>Bacteria</taxon>
        <taxon>Bacillati</taxon>
        <taxon>Actinomycetota</taxon>
        <taxon>Actinomycetes</taxon>
        <taxon>Micrococcales</taxon>
        <taxon>Micrococcaceae</taxon>
        <taxon>Arthrobacter</taxon>
    </lineage>
</organism>
<feature type="domain" description="Peptidase M50" evidence="17">
    <location>
        <begin position="151"/>
        <end position="208"/>
    </location>
</feature>
<proteinExistence type="inferred from homology"/>
<evidence type="ECO:0000256" key="8">
    <source>
        <dbReference type="ARBA" id="ARBA00022801"/>
    </source>
</evidence>
<dbReference type="PIRSF" id="PIRSF006404">
    <property type="entry name" value="UCP006404_Pept_M50_CBS"/>
    <property type="match status" value="1"/>
</dbReference>
<dbReference type="InterPro" id="IPR008915">
    <property type="entry name" value="Peptidase_M50"/>
</dbReference>
<dbReference type="InterPro" id="IPR016483">
    <property type="entry name" value="UCP006404_Pept_M50_CBS"/>
</dbReference>
<evidence type="ECO:0000256" key="12">
    <source>
        <dbReference type="ARBA" id="ARBA00023122"/>
    </source>
</evidence>
<evidence type="ECO:0000256" key="13">
    <source>
        <dbReference type="ARBA" id="ARBA00023136"/>
    </source>
</evidence>
<dbReference type="PANTHER" id="PTHR39188">
    <property type="entry name" value="MEMBRANE-ASSOCIATED ZINC METALLOPROTEASE M50B"/>
    <property type="match status" value="1"/>
</dbReference>
<dbReference type="EMBL" id="SSWH01000003">
    <property type="protein sequence ID" value="THJ67329.1"/>
    <property type="molecule type" value="Genomic_DNA"/>
</dbReference>
<dbReference type="RefSeq" id="WP_136453266.1">
    <property type="nucleotide sequence ID" value="NZ_SSWH01000003.1"/>
</dbReference>
<dbReference type="GO" id="GO:0006508">
    <property type="term" value="P:proteolysis"/>
    <property type="evidence" value="ECO:0007669"/>
    <property type="project" value="UniProtKB-KW"/>
</dbReference>
<evidence type="ECO:0000256" key="4">
    <source>
        <dbReference type="ARBA" id="ARBA00022670"/>
    </source>
</evidence>
<keyword evidence="6 14" id="KW-0479">Metal-binding</keyword>
<feature type="transmembrane region" description="Helical" evidence="14">
    <location>
        <begin position="194"/>
        <end position="213"/>
    </location>
</feature>
<keyword evidence="19" id="KW-1185">Reference proteome</keyword>
<feature type="transmembrane region" description="Helical" evidence="14">
    <location>
        <begin position="225"/>
        <end position="246"/>
    </location>
</feature>
<name>A0A4V3Z5N5_9MICC</name>
<dbReference type="Proteomes" id="UP000305233">
    <property type="component" value="Unassembled WGS sequence"/>
</dbReference>
<dbReference type="PANTHER" id="PTHR39188:SF3">
    <property type="entry name" value="STAGE IV SPORULATION PROTEIN FB"/>
    <property type="match status" value="1"/>
</dbReference>
<comment type="subcellular location">
    <subcellularLocation>
        <location evidence="1 14">Cell membrane</location>
        <topology evidence="1 14">Multi-pass membrane protein</topology>
    </subcellularLocation>
</comment>
<evidence type="ECO:0000256" key="15">
    <source>
        <dbReference type="PIRSR" id="PIRSR006404-1"/>
    </source>
</evidence>
<evidence type="ECO:0000256" key="11">
    <source>
        <dbReference type="ARBA" id="ARBA00023049"/>
    </source>
</evidence>
<feature type="active site" evidence="15">
    <location>
        <position position="79"/>
    </location>
</feature>
<evidence type="ECO:0000256" key="5">
    <source>
        <dbReference type="ARBA" id="ARBA00022692"/>
    </source>
</evidence>
<feature type="transmembrane region" description="Helical" evidence="14">
    <location>
        <begin position="150"/>
        <end position="173"/>
    </location>
</feature>
<feature type="transmembrane region" description="Helical" evidence="14">
    <location>
        <begin position="50"/>
        <end position="77"/>
    </location>
</feature>
<evidence type="ECO:0000256" key="14">
    <source>
        <dbReference type="PIRNR" id="PIRNR006404"/>
    </source>
</evidence>
<keyword evidence="3 14" id="KW-1003">Cell membrane</keyword>
<evidence type="ECO:0000256" key="9">
    <source>
        <dbReference type="ARBA" id="ARBA00022833"/>
    </source>
</evidence>
<feature type="transmembrane region" description="Helical" evidence="14">
    <location>
        <begin position="21"/>
        <end position="44"/>
    </location>
</feature>
<evidence type="ECO:0000256" key="16">
    <source>
        <dbReference type="PIRSR" id="PIRSR006404-2"/>
    </source>
</evidence>
<evidence type="ECO:0000256" key="2">
    <source>
        <dbReference type="ARBA" id="ARBA00007931"/>
    </source>
</evidence>
<keyword evidence="5 14" id="KW-0812">Transmembrane</keyword>
<feature type="binding site" evidence="16">
    <location>
        <position position="78"/>
    </location>
    <ligand>
        <name>Zn(2+)</name>
        <dbReference type="ChEBI" id="CHEBI:29105"/>
        <note>catalytic</note>
    </ligand>
</feature>
<keyword evidence="11 14" id="KW-0482">Metalloprotease</keyword>
<comment type="cofactor">
    <cofactor evidence="14 16">
        <name>Zn(2+)</name>
        <dbReference type="ChEBI" id="CHEBI:29105"/>
    </cofactor>
    <text evidence="14 16">Binds 1 zinc ion per subunit.</text>
</comment>
<keyword evidence="13 14" id="KW-0472">Membrane</keyword>
<evidence type="ECO:0000256" key="1">
    <source>
        <dbReference type="ARBA" id="ARBA00004651"/>
    </source>
</evidence>
<keyword evidence="10 14" id="KW-1133">Transmembrane helix</keyword>
<dbReference type="SUPFAM" id="SSF54631">
    <property type="entry name" value="CBS-domain pair"/>
    <property type="match status" value="1"/>
</dbReference>
<sequence length="386" mass="39645">MSRTPEAPGTRPGPGLSLGRIAGIPVSLAWSWFVITVFIAVVFGPRVASAFPGIGIGIGAYAVALGYALLLAVSVLLHELAHALTARAFGWPTTRIVLNLWGGHTQFATFNASPGRSLLVALAGPAANVVLAALGWVVLQAMVPGSVAHLLVTILVWANLLLGAFNVLPGLPLDGGRLVESAVWKATGSQEKGTIAAGWAGRIIVILLLLAVVGPPLLRGRSPDLTIILIVVVMGAFLWTGASAVIEGARVRLRLPAISAGRLQHRAVGLPAGASALAARRVLRENPGTVVVLTGAGGVPEAVVDEGALLAVPDDAANTTPVSATARRLGAGAYVPETAGGQELVQFLARLEGSEYAVIDRRGTVTGLLYQRTVVQAITGRGTPDP</sequence>
<feature type="domain" description="Peptidase M50" evidence="17">
    <location>
        <begin position="68"/>
        <end position="141"/>
    </location>
</feature>
<evidence type="ECO:0000256" key="3">
    <source>
        <dbReference type="ARBA" id="ARBA00022475"/>
    </source>
</evidence>
<dbReference type="GO" id="GO:0008237">
    <property type="term" value="F:metallopeptidase activity"/>
    <property type="evidence" value="ECO:0007669"/>
    <property type="project" value="UniProtKB-UniRule"/>
</dbReference>
<evidence type="ECO:0000256" key="7">
    <source>
        <dbReference type="ARBA" id="ARBA00022737"/>
    </source>
</evidence>
<comment type="caution">
    <text evidence="18">The sequence shown here is derived from an EMBL/GenBank/DDBJ whole genome shotgun (WGS) entry which is preliminary data.</text>
</comment>
<evidence type="ECO:0000259" key="17">
    <source>
        <dbReference type="Pfam" id="PF02163"/>
    </source>
</evidence>
<feature type="binding site" evidence="16">
    <location>
        <position position="174"/>
    </location>
    <ligand>
        <name>Zn(2+)</name>
        <dbReference type="ChEBI" id="CHEBI:29105"/>
        <note>catalytic</note>
    </ligand>
</feature>
<dbReference type="GO" id="GO:0005886">
    <property type="term" value="C:plasma membrane"/>
    <property type="evidence" value="ECO:0007669"/>
    <property type="project" value="UniProtKB-SubCell"/>
</dbReference>
<feature type="binding site" evidence="16">
    <location>
        <position position="82"/>
    </location>
    <ligand>
        <name>Zn(2+)</name>
        <dbReference type="ChEBI" id="CHEBI:29105"/>
        <note>catalytic</note>
    </ligand>
</feature>
<keyword evidence="12" id="KW-0129">CBS domain</keyword>
<keyword evidence="8 14" id="KW-0378">Hydrolase</keyword>
<dbReference type="Pfam" id="PF02163">
    <property type="entry name" value="Peptidase_M50"/>
    <property type="match status" value="2"/>
</dbReference>
<keyword evidence="7" id="KW-0677">Repeat</keyword>
<evidence type="ECO:0000256" key="6">
    <source>
        <dbReference type="ARBA" id="ARBA00022723"/>
    </source>
</evidence>
<comment type="similarity">
    <text evidence="2 14">Belongs to the peptidase M50B family.</text>
</comment>
<evidence type="ECO:0000313" key="19">
    <source>
        <dbReference type="Proteomes" id="UP000305233"/>
    </source>
</evidence>
<dbReference type="InterPro" id="IPR046342">
    <property type="entry name" value="CBS_dom_sf"/>
</dbReference>